<evidence type="ECO:0000313" key="1">
    <source>
        <dbReference type="EMBL" id="CAK9259998.1"/>
    </source>
</evidence>
<keyword evidence="2" id="KW-1185">Reference proteome</keyword>
<dbReference type="EMBL" id="OZ020108">
    <property type="protein sequence ID" value="CAK9259998.1"/>
    <property type="molecule type" value="Genomic_DNA"/>
</dbReference>
<evidence type="ECO:0000313" key="2">
    <source>
        <dbReference type="Proteomes" id="UP001497444"/>
    </source>
</evidence>
<gene>
    <name evidence="1" type="ORF">CSSPJE1EN1_LOCUS5476</name>
</gene>
<name>A0ABP0VZS5_9BRYO</name>
<accession>A0ABP0VZS5</accession>
<reference evidence="1" key="1">
    <citation type="submission" date="2024-02" db="EMBL/GenBank/DDBJ databases">
        <authorList>
            <consortium name="ELIXIR-Norway"/>
            <consortium name="Elixir Norway"/>
        </authorList>
    </citation>
    <scope>NUCLEOTIDE SEQUENCE</scope>
</reference>
<sequence>MRARAVEMSSYERRRMRGSLVWWCILLLVLGSTLQLVELADVHAVVGVEMLSTTALQESIKKEVYIVVIEGEPVVAYNGHLPGFTGTAKFFTRKWKSRQHR</sequence>
<protein>
    <submittedName>
        <fullName evidence="1">Uncharacterized protein</fullName>
    </submittedName>
</protein>
<dbReference type="Proteomes" id="UP001497444">
    <property type="component" value="Chromosome 13"/>
</dbReference>
<proteinExistence type="predicted"/>
<organism evidence="1 2">
    <name type="scientific">Sphagnum jensenii</name>
    <dbReference type="NCBI Taxonomy" id="128206"/>
    <lineage>
        <taxon>Eukaryota</taxon>
        <taxon>Viridiplantae</taxon>
        <taxon>Streptophyta</taxon>
        <taxon>Embryophyta</taxon>
        <taxon>Bryophyta</taxon>
        <taxon>Sphagnophytina</taxon>
        <taxon>Sphagnopsida</taxon>
        <taxon>Sphagnales</taxon>
        <taxon>Sphagnaceae</taxon>
        <taxon>Sphagnum</taxon>
    </lineage>
</organism>